<comment type="caution">
    <text evidence="2">The sequence shown here is derived from an EMBL/GenBank/DDBJ whole genome shotgun (WGS) entry which is preliminary data.</text>
</comment>
<evidence type="ECO:0000259" key="1">
    <source>
        <dbReference type="Pfam" id="PF05922"/>
    </source>
</evidence>
<sequence length="124" mass="14013">MTSAIHIDPEVDMNSEKMVEIIIHFKTQPAKVAIAIAEMSGLPLTLDQAKQDVEESHSRFQEDVERYLGQNQIPYSINHTYKTVFNGVSMKLPGKEIIRLLQSNEIAAIYANKEIKLIPPPKPK</sequence>
<reference evidence="2 3" key="1">
    <citation type="submission" date="2024-11" db="EMBL/GenBank/DDBJ databases">
        <authorList>
            <person name="Lucas J.A."/>
        </authorList>
    </citation>
    <scope>NUCLEOTIDE SEQUENCE [LARGE SCALE GENOMIC DNA]</scope>
    <source>
        <strain evidence="2 3">Z 5.4</strain>
    </source>
</reference>
<dbReference type="Proteomes" id="UP001623041">
    <property type="component" value="Unassembled WGS sequence"/>
</dbReference>
<keyword evidence="2" id="KW-0646">Protease inhibitor</keyword>
<feature type="domain" description="Inhibitor I9" evidence="1">
    <location>
        <begin position="22"/>
        <end position="117"/>
    </location>
</feature>
<accession>A0ABW8REQ3</accession>
<dbReference type="InterPro" id="IPR037045">
    <property type="entry name" value="S8pro/Inhibitor_I9_sf"/>
</dbReference>
<dbReference type="Gene3D" id="3.30.70.80">
    <property type="entry name" value="Peptidase S8 propeptide/proteinase inhibitor I9"/>
    <property type="match status" value="1"/>
</dbReference>
<keyword evidence="3" id="KW-1185">Reference proteome</keyword>
<dbReference type="GO" id="GO:0030414">
    <property type="term" value="F:peptidase inhibitor activity"/>
    <property type="evidence" value="ECO:0007669"/>
    <property type="project" value="UniProtKB-KW"/>
</dbReference>
<proteinExistence type="predicted"/>
<gene>
    <name evidence="2" type="ORF">ACJEBI_10725</name>
</gene>
<dbReference type="EMBL" id="JBJHQH010000006">
    <property type="protein sequence ID" value="MFK9091954.1"/>
    <property type="molecule type" value="Genomic_DNA"/>
</dbReference>
<dbReference type="Pfam" id="PF05922">
    <property type="entry name" value="Inhibitor_I9"/>
    <property type="match status" value="1"/>
</dbReference>
<evidence type="ECO:0000313" key="2">
    <source>
        <dbReference type="EMBL" id="MFK9091954.1"/>
    </source>
</evidence>
<dbReference type="InterPro" id="IPR010259">
    <property type="entry name" value="S8pro/Inhibitor_I9"/>
</dbReference>
<dbReference type="RefSeq" id="WP_406580563.1">
    <property type="nucleotide sequence ID" value="NZ_JBJHQH010000006.1"/>
</dbReference>
<organism evidence="2 3">
    <name type="scientific">Bacillus salipaludis</name>
    <dbReference type="NCBI Taxonomy" id="2547811"/>
    <lineage>
        <taxon>Bacteria</taxon>
        <taxon>Bacillati</taxon>
        <taxon>Bacillota</taxon>
        <taxon>Bacilli</taxon>
        <taxon>Bacillales</taxon>
        <taxon>Bacillaceae</taxon>
        <taxon>Bacillus</taxon>
    </lineage>
</organism>
<evidence type="ECO:0000313" key="3">
    <source>
        <dbReference type="Proteomes" id="UP001623041"/>
    </source>
</evidence>
<name>A0ABW8REQ3_9BACI</name>
<protein>
    <submittedName>
        <fullName evidence="2">Protease inhibitor I9 family protein</fullName>
    </submittedName>
</protein>